<dbReference type="GeneID" id="93800790"/>
<dbReference type="RefSeq" id="WP_166812135.1">
    <property type="nucleotide sequence ID" value="NZ_JBEUOO010000020.1"/>
</dbReference>
<proteinExistence type="predicted"/>
<keyword evidence="1" id="KW-0812">Transmembrane</keyword>
<comment type="caution">
    <text evidence="2">The sequence shown here is derived from an EMBL/GenBank/DDBJ whole genome shotgun (WGS) entry which is preliminary data.</text>
</comment>
<name>A0ABV5XGG8_9NOCA</name>
<evidence type="ECO:0000256" key="1">
    <source>
        <dbReference type="SAM" id="Phobius"/>
    </source>
</evidence>
<keyword evidence="1" id="KW-1133">Transmembrane helix</keyword>
<keyword evidence="3" id="KW-1185">Reference proteome</keyword>
<feature type="transmembrane region" description="Helical" evidence="1">
    <location>
        <begin position="20"/>
        <end position="39"/>
    </location>
</feature>
<protein>
    <submittedName>
        <fullName evidence="2">Uncharacterized protein</fullName>
    </submittedName>
</protein>
<evidence type="ECO:0000313" key="3">
    <source>
        <dbReference type="Proteomes" id="UP001589587"/>
    </source>
</evidence>
<gene>
    <name evidence="2" type="ORF">ACFFQ6_17810</name>
</gene>
<reference evidence="2 3" key="1">
    <citation type="submission" date="2024-09" db="EMBL/GenBank/DDBJ databases">
        <authorList>
            <person name="Sun Q."/>
            <person name="Mori K."/>
        </authorList>
    </citation>
    <scope>NUCLEOTIDE SEQUENCE [LARGE SCALE GENOMIC DNA]</scope>
    <source>
        <strain evidence="2 3">JCM 11411</strain>
    </source>
</reference>
<organism evidence="2 3">
    <name type="scientific">Rhodococcus baikonurensis</name>
    <dbReference type="NCBI Taxonomy" id="172041"/>
    <lineage>
        <taxon>Bacteria</taxon>
        <taxon>Bacillati</taxon>
        <taxon>Actinomycetota</taxon>
        <taxon>Actinomycetes</taxon>
        <taxon>Mycobacteriales</taxon>
        <taxon>Nocardiaceae</taxon>
        <taxon>Rhodococcus</taxon>
        <taxon>Rhodococcus erythropolis group</taxon>
    </lineage>
</organism>
<sequence>MGSISAFNEWVNQATYAGDPFATAIAIVQFFAVSLVNLFTGGPIL</sequence>
<dbReference type="EMBL" id="JBHMAS010000049">
    <property type="protein sequence ID" value="MFB9781550.1"/>
    <property type="molecule type" value="Genomic_DNA"/>
</dbReference>
<keyword evidence="1" id="KW-0472">Membrane</keyword>
<evidence type="ECO:0000313" key="2">
    <source>
        <dbReference type="EMBL" id="MFB9781550.1"/>
    </source>
</evidence>
<dbReference type="Proteomes" id="UP001589587">
    <property type="component" value="Unassembled WGS sequence"/>
</dbReference>
<accession>A0ABV5XGG8</accession>